<evidence type="ECO:0000259" key="1">
    <source>
        <dbReference type="Pfam" id="PF00535"/>
    </source>
</evidence>
<dbReference type="PANTHER" id="PTHR48090:SF7">
    <property type="entry name" value="RFBJ PROTEIN"/>
    <property type="match status" value="1"/>
</dbReference>
<reference evidence="2 3" key="1">
    <citation type="journal article" date="2016" name="Nat. Commun.">
        <title>Thousands of microbial genomes shed light on interconnected biogeochemical processes in an aquifer system.</title>
        <authorList>
            <person name="Anantharaman K."/>
            <person name="Brown C.T."/>
            <person name="Hug L.A."/>
            <person name="Sharon I."/>
            <person name="Castelle C.J."/>
            <person name="Probst A.J."/>
            <person name="Thomas B.C."/>
            <person name="Singh A."/>
            <person name="Wilkins M.J."/>
            <person name="Karaoz U."/>
            <person name="Brodie E.L."/>
            <person name="Williams K.H."/>
            <person name="Hubbard S.S."/>
            <person name="Banfield J.F."/>
        </authorList>
    </citation>
    <scope>NUCLEOTIDE SEQUENCE [LARGE SCALE GENOMIC DNA]</scope>
</reference>
<gene>
    <name evidence="2" type="ORF">A3A69_02490</name>
</gene>
<dbReference type="InterPro" id="IPR001173">
    <property type="entry name" value="Glyco_trans_2-like"/>
</dbReference>
<dbReference type="InterPro" id="IPR050256">
    <property type="entry name" value="Glycosyltransferase_2"/>
</dbReference>
<dbReference type="Proteomes" id="UP000177458">
    <property type="component" value="Unassembled WGS sequence"/>
</dbReference>
<dbReference type="Gene3D" id="3.90.550.10">
    <property type="entry name" value="Spore Coat Polysaccharide Biosynthesis Protein SpsA, Chain A"/>
    <property type="match status" value="1"/>
</dbReference>
<feature type="domain" description="Glycosyltransferase 2-like" evidence="1">
    <location>
        <begin position="7"/>
        <end position="171"/>
    </location>
</feature>
<proteinExistence type="predicted"/>
<name>A0A1F4UTJ9_UNCKA</name>
<dbReference type="PANTHER" id="PTHR48090">
    <property type="entry name" value="UNDECAPRENYL-PHOSPHATE 4-DEOXY-4-FORMAMIDO-L-ARABINOSE TRANSFERASE-RELATED"/>
    <property type="match status" value="1"/>
</dbReference>
<dbReference type="CDD" id="cd04179">
    <property type="entry name" value="DPM_DPG-synthase_like"/>
    <property type="match status" value="1"/>
</dbReference>
<dbReference type="SUPFAM" id="SSF53448">
    <property type="entry name" value="Nucleotide-diphospho-sugar transferases"/>
    <property type="match status" value="1"/>
</dbReference>
<protein>
    <recommendedName>
        <fullName evidence="1">Glycosyltransferase 2-like domain-containing protein</fullName>
    </recommendedName>
</protein>
<evidence type="ECO:0000313" key="2">
    <source>
        <dbReference type="EMBL" id="OGC48226.1"/>
    </source>
</evidence>
<dbReference type="EMBL" id="MEVF01000043">
    <property type="protein sequence ID" value="OGC48226.1"/>
    <property type="molecule type" value="Genomic_DNA"/>
</dbReference>
<dbReference type="AlphaFoldDB" id="A0A1F4UTJ9"/>
<organism evidence="2 3">
    <name type="scientific">candidate division WWE3 bacterium RIFCSPLOWO2_01_FULL_37_15</name>
    <dbReference type="NCBI Taxonomy" id="1802622"/>
    <lineage>
        <taxon>Bacteria</taxon>
        <taxon>Katanobacteria</taxon>
    </lineage>
</organism>
<accession>A0A1F4UTJ9</accession>
<dbReference type="Pfam" id="PF00535">
    <property type="entry name" value="Glycos_transf_2"/>
    <property type="match status" value="1"/>
</dbReference>
<comment type="caution">
    <text evidence="2">The sequence shown here is derived from an EMBL/GenBank/DDBJ whole genome shotgun (WGS) entry which is preliminary data.</text>
</comment>
<dbReference type="InterPro" id="IPR029044">
    <property type="entry name" value="Nucleotide-diphossugar_trans"/>
</dbReference>
<evidence type="ECO:0000313" key="3">
    <source>
        <dbReference type="Proteomes" id="UP000177458"/>
    </source>
</evidence>
<sequence length="270" mass="32069">MARKLVSIIVPAYKKQDTIKHDIKNVYDAMCQSRWDFEVLVVVDGFVDKTFELAKEMEKDVIRVFGYKTNRGKGYAVKYGMARALGDYLAFIDAGLEINPNGISMILEHMEWYDADIIVGSKRHPVSKVNYPFFRKLYSWGYFTIIKLLFGVKVHDTQTGLKVYRREVLETVMPRLVIKEYAFDIELLAVAYYLGFRRIYEAPVEIKFDFTTSRFKGFLIFDDFIRRMLHDTLAIFYRMHILRYYHDNNKRKWVYDRELEMQLNTGESEK</sequence>